<dbReference type="GO" id="GO:0045892">
    <property type="term" value="P:negative regulation of DNA-templated transcription"/>
    <property type="evidence" value="ECO:0007669"/>
    <property type="project" value="TreeGrafter"/>
</dbReference>
<proteinExistence type="predicted"/>
<dbReference type="OrthoDB" id="10040691at2759"/>
<dbReference type="PANTHER" id="PTHR17604:SF7">
    <property type="entry name" value="TONDU-DOMAIN-CONTAINING GROWTH INHIBITOR, ISOFORM A"/>
    <property type="match status" value="1"/>
</dbReference>
<accession>A0A7F5R7Z1</accession>
<evidence type="ECO:0000256" key="1">
    <source>
        <dbReference type="SAM" id="MobiDB-lite"/>
    </source>
</evidence>
<dbReference type="SMART" id="SM00711">
    <property type="entry name" value="TDU"/>
    <property type="match status" value="2"/>
</dbReference>
<organism evidence="2 3">
    <name type="scientific">Agrilus planipennis</name>
    <name type="common">Emerald ash borer</name>
    <name type="synonym">Agrilus marcopoli</name>
    <dbReference type="NCBI Taxonomy" id="224129"/>
    <lineage>
        <taxon>Eukaryota</taxon>
        <taxon>Metazoa</taxon>
        <taxon>Ecdysozoa</taxon>
        <taxon>Arthropoda</taxon>
        <taxon>Hexapoda</taxon>
        <taxon>Insecta</taxon>
        <taxon>Pterygota</taxon>
        <taxon>Neoptera</taxon>
        <taxon>Endopterygota</taxon>
        <taxon>Coleoptera</taxon>
        <taxon>Polyphaga</taxon>
        <taxon>Elateriformia</taxon>
        <taxon>Buprestoidea</taxon>
        <taxon>Buprestidae</taxon>
        <taxon>Agrilinae</taxon>
        <taxon>Agrilus</taxon>
    </lineage>
</organism>
<reference evidence="3" key="1">
    <citation type="submission" date="2025-08" db="UniProtKB">
        <authorList>
            <consortium name="RefSeq"/>
        </authorList>
    </citation>
    <scope>IDENTIFICATION</scope>
    <source>
        <tissue evidence="3">Entire body</tissue>
    </source>
</reference>
<feature type="region of interest" description="Disordered" evidence="1">
    <location>
        <begin position="44"/>
        <end position="136"/>
    </location>
</feature>
<dbReference type="InParanoid" id="A0A7F5R7Z1"/>
<dbReference type="KEGG" id="apln:108744316"/>
<dbReference type="AlphaFoldDB" id="A0A7F5R7Z1"/>
<protein>
    <submittedName>
        <fullName evidence="3">Uncharacterized protein LOC108744316 isoform X1</fullName>
    </submittedName>
</protein>
<keyword evidence="2" id="KW-1185">Reference proteome</keyword>
<dbReference type="Pfam" id="PF15245">
    <property type="entry name" value="VGLL4"/>
    <property type="match status" value="1"/>
</dbReference>
<name>A0A7F5R7Z1_AGRPL</name>
<feature type="compositionally biased region" description="Polar residues" evidence="1">
    <location>
        <begin position="127"/>
        <end position="136"/>
    </location>
</feature>
<dbReference type="Proteomes" id="UP000192223">
    <property type="component" value="Unplaced"/>
</dbReference>
<feature type="compositionally biased region" description="Basic and acidic residues" evidence="1">
    <location>
        <begin position="63"/>
        <end position="75"/>
    </location>
</feature>
<dbReference type="PANTHER" id="PTHR17604">
    <property type="entry name" value="TRANSCRIPTION COFACTOR VESTIGIAL-LIKE PROTEIN 4"/>
    <property type="match status" value="1"/>
</dbReference>
<sequence length="250" mass="28216">MEFPPFLKELTFLLFPDVGYFGNGFKGHTKQVFWQPWLDQDDLKSQSTSKQLPTSKWKRDRRTRAEYTRKSDPKLPESFIQNLEQSGSEKQDQNNSSTVTNTSSTNGCGTSDTPIDMSIRQKGQPPSYDQTISNPNFRSNYRASVIMHNGSQGKDDIPSGMSMCDPIIDEHFRRSLGKDYIKIFSNGETSKEDKPVKKTTIVKNQDSIVELMDNSGLTVDDHFAKALGDTWLKLNKKDSNATDKGTVLSV</sequence>
<gene>
    <name evidence="3" type="primary">LOC108744316</name>
</gene>
<feature type="compositionally biased region" description="Polar residues" evidence="1">
    <location>
        <begin position="45"/>
        <end position="54"/>
    </location>
</feature>
<dbReference type="InterPro" id="IPR006627">
    <property type="entry name" value="TDU_repeat"/>
</dbReference>
<feature type="compositionally biased region" description="Low complexity" evidence="1">
    <location>
        <begin position="94"/>
        <end position="106"/>
    </location>
</feature>
<dbReference type="CTD" id="39521"/>
<evidence type="ECO:0000313" key="3">
    <source>
        <dbReference type="RefSeq" id="XP_025832087.1"/>
    </source>
</evidence>
<dbReference type="RefSeq" id="XP_025832087.1">
    <property type="nucleotide sequence ID" value="XM_025976302.1"/>
</dbReference>
<dbReference type="GO" id="GO:0001223">
    <property type="term" value="F:transcription coactivator binding"/>
    <property type="evidence" value="ECO:0007669"/>
    <property type="project" value="TreeGrafter"/>
</dbReference>
<evidence type="ECO:0000313" key="2">
    <source>
        <dbReference type="Proteomes" id="UP000192223"/>
    </source>
</evidence>
<dbReference type="GeneID" id="108744316"/>
<dbReference type="InterPro" id="IPR028184">
    <property type="entry name" value="VGLL4"/>
</dbReference>